<dbReference type="SUPFAM" id="SSF68906">
    <property type="entry name" value="SAP domain"/>
    <property type="match status" value="1"/>
</dbReference>
<dbReference type="GO" id="GO:0006325">
    <property type="term" value="P:chromatin organization"/>
    <property type="evidence" value="ECO:0007669"/>
    <property type="project" value="UniProtKB-KW"/>
</dbReference>
<keyword evidence="2" id="KW-0156">Chromatin regulator</keyword>
<feature type="region of interest" description="Disordered" evidence="5">
    <location>
        <begin position="275"/>
        <end position="443"/>
    </location>
</feature>
<dbReference type="GO" id="GO:0003677">
    <property type="term" value="F:DNA binding"/>
    <property type="evidence" value="ECO:0007669"/>
    <property type="project" value="UniProtKB-KW"/>
</dbReference>
<dbReference type="GO" id="GO:2000779">
    <property type="term" value="P:regulation of double-strand break repair"/>
    <property type="evidence" value="ECO:0007669"/>
    <property type="project" value="TreeGrafter"/>
</dbReference>
<keyword evidence="3" id="KW-0238">DNA-binding</keyword>
<dbReference type="GO" id="GO:0005634">
    <property type="term" value="C:nucleus"/>
    <property type="evidence" value="ECO:0007669"/>
    <property type="project" value="UniProtKB-SubCell"/>
</dbReference>
<feature type="compositionally biased region" description="Acidic residues" evidence="5">
    <location>
        <begin position="345"/>
        <end position="370"/>
    </location>
</feature>
<dbReference type="InterPro" id="IPR044198">
    <property type="entry name" value="DEK"/>
</dbReference>
<comment type="caution">
    <text evidence="8">The sequence shown here is derived from an EMBL/GenBank/DDBJ whole genome shotgun (WGS) entry which is preliminary data.</text>
</comment>
<evidence type="ECO:0000256" key="2">
    <source>
        <dbReference type="ARBA" id="ARBA00022853"/>
    </source>
</evidence>
<feature type="compositionally biased region" description="Basic residues" evidence="5">
    <location>
        <begin position="294"/>
        <end position="318"/>
    </location>
</feature>
<feature type="domain" description="SAP" evidence="6">
    <location>
        <begin position="235"/>
        <end position="269"/>
    </location>
</feature>
<feature type="compositionally biased region" description="Acidic residues" evidence="5">
    <location>
        <begin position="41"/>
        <end position="50"/>
    </location>
</feature>
<evidence type="ECO:0008006" key="10">
    <source>
        <dbReference type="Google" id="ProtNLM"/>
    </source>
</evidence>
<feature type="compositionally biased region" description="Basic and acidic residues" evidence="5">
    <location>
        <begin position="379"/>
        <end position="401"/>
    </location>
</feature>
<dbReference type="InterPro" id="IPR014876">
    <property type="entry name" value="DEK_C"/>
</dbReference>
<feature type="compositionally biased region" description="Basic residues" evidence="5">
    <location>
        <begin position="64"/>
        <end position="73"/>
    </location>
</feature>
<feature type="domain" description="DEK-C" evidence="7">
    <location>
        <begin position="437"/>
        <end position="493"/>
    </location>
</feature>
<evidence type="ECO:0000256" key="1">
    <source>
        <dbReference type="ARBA" id="ARBA00004123"/>
    </source>
</evidence>
<evidence type="ECO:0000313" key="9">
    <source>
        <dbReference type="Proteomes" id="UP001208570"/>
    </source>
</evidence>
<feature type="compositionally biased region" description="Acidic residues" evidence="5">
    <location>
        <begin position="110"/>
        <end position="119"/>
    </location>
</feature>
<proteinExistence type="predicted"/>
<keyword evidence="9" id="KW-1185">Reference proteome</keyword>
<comment type="subcellular location">
    <subcellularLocation>
        <location evidence="1">Nucleus</location>
    </subcellularLocation>
</comment>
<dbReference type="SMART" id="SM00513">
    <property type="entry name" value="SAP"/>
    <property type="match status" value="1"/>
</dbReference>
<dbReference type="Proteomes" id="UP001208570">
    <property type="component" value="Unassembled WGS sequence"/>
</dbReference>
<dbReference type="InterPro" id="IPR036361">
    <property type="entry name" value="SAP_dom_sf"/>
</dbReference>
<evidence type="ECO:0000256" key="5">
    <source>
        <dbReference type="SAM" id="MobiDB-lite"/>
    </source>
</evidence>
<dbReference type="SUPFAM" id="SSF109715">
    <property type="entry name" value="DEK C-terminal domain"/>
    <property type="match status" value="1"/>
</dbReference>
<evidence type="ECO:0000313" key="8">
    <source>
        <dbReference type="EMBL" id="KAK2168893.1"/>
    </source>
</evidence>
<evidence type="ECO:0000256" key="3">
    <source>
        <dbReference type="ARBA" id="ARBA00023125"/>
    </source>
</evidence>
<keyword evidence="4" id="KW-0539">Nucleus</keyword>
<accession>A0AAD9NHM0</accession>
<protein>
    <recommendedName>
        <fullName evidence="10">DEK</fullName>
    </recommendedName>
</protein>
<dbReference type="PROSITE" id="PS50800">
    <property type="entry name" value="SAP"/>
    <property type="match status" value="1"/>
</dbReference>
<evidence type="ECO:0000256" key="4">
    <source>
        <dbReference type="ARBA" id="ARBA00023242"/>
    </source>
</evidence>
<feature type="compositionally biased region" description="Acidic residues" evidence="5">
    <location>
        <begin position="323"/>
        <end position="337"/>
    </location>
</feature>
<feature type="compositionally biased region" description="Basic residues" evidence="5">
    <location>
        <begin position="402"/>
        <end position="413"/>
    </location>
</feature>
<name>A0AAD9NHM0_9ANNE</name>
<dbReference type="Gene3D" id="1.10.10.60">
    <property type="entry name" value="Homeodomain-like"/>
    <property type="match status" value="1"/>
</dbReference>
<dbReference type="PROSITE" id="PS51998">
    <property type="entry name" value="DEK_C"/>
    <property type="match status" value="1"/>
</dbReference>
<evidence type="ECO:0000259" key="7">
    <source>
        <dbReference type="PROSITE" id="PS51998"/>
    </source>
</evidence>
<feature type="region of interest" description="Disordered" evidence="5">
    <location>
        <begin position="1"/>
        <end position="122"/>
    </location>
</feature>
<sequence>MSEGENNSLPEREEVKDSPIKDVAPDETNNVATHEDKTGTESEDVEMEEVRDDKTTSDVEVKKNPKKSPKKRKETKEEKSEDVDVDKKTDGDTASRSPIKSHKKKKIVVEDDEDDEEDEEPRRTLFTVGLLEQPVVLEAGQKRERKKVERIEIVGSASQKDKTIEIPEGSGEKLGDIPRVEFKINRTTADDLKPFHRILYNRFGSITEVKRNIRKFCGFAFKASEPEYEKKKQHLNKLTLTVLKSICELLDLERKGTKEDIVNRIMTFLLKPVSSGKALPKPKRKRSSTGGKGSKQKTKSKGKAVKKVKSRSPKKKAAKSKEEVDEDSDQEEEEDQKESEAGSEQNEDSDNEDQKSDEEEPEAESEEEEETPKRKKQKRETVKKTPAKKETKKTAKRETKKPTPKKTPAKSKKKAVESASEDEASSDDEPLVAKKKPPTDDELRDVIKKILDHADLQEVTMKTVCKQVYDKYPDFDLVPRKDFIKTTVKQIIR</sequence>
<feature type="compositionally biased region" description="Basic and acidic residues" evidence="5">
    <location>
        <begin position="10"/>
        <end position="24"/>
    </location>
</feature>
<dbReference type="PANTHER" id="PTHR13468:SF1">
    <property type="entry name" value="PROTEIN DEK"/>
    <property type="match status" value="1"/>
</dbReference>
<dbReference type="Pfam" id="PF08766">
    <property type="entry name" value="DEK_C"/>
    <property type="match status" value="1"/>
</dbReference>
<reference evidence="8" key="1">
    <citation type="journal article" date="2023" name="Mol. Biol. Evol.">
        <title>Third-Generation Sequencing Reveals the Adaptive Role of the Epigenome in Three Deep-Sea Polychaetes.</title>
        <authorList>
            <person name="Perez M."/>
            <person name="Aroh O."/>
            <person name="Sun Y."/>
            <person name="Lan Y."/>
            <person name="Juniper S.K."/>
            <person name="Young C.R."/>
            <person name="Angers B."/>
            <person name="Qian P.Y."/>
        </authorList>
    </citation>
    <scope>NUCLEOTIDE SEQUENCE</scope>
    <source>
        <strain evidence="8">P08H-3</strain>
    </source>
</reference>
<evidence type="ECO:0000259" key="6">
    <source>
        <dbReference type="PROSITE" id="PS50800"/>
    </source>
</evidence>
<dbReference type="GO" id="GO:0042393">
    <property type="term" value="F:histone binding"/>
    <property type="evidence" value="ECO:0007669"/>
    <property type="project" value="TreeGrafter"/>
</dbReference>
<organism evidence="8 9">
    <name type="scientific">Paralvinella palmiformis</name>
    <dbReference type="NCBI Taxonomy" id="53620"/>
    <lineage>
        <taxon>Eukaryota</taxon>
        <taxon>Metazoa</taxon>
        <taxon>Spiralia</taxon>
        <taxon>Lophotrochozoa</taxon>
        <taxon>Annelida</taxon>
        <taxon>Polychaeta</taxon>
        <taxon>Sedentaria</taxon>
        <taxon>Canalipalpata</taxon>
        <taxon>Terebellida</taxon>
        <taxon>Terebelliformia</taxon>
        <taxon>Alvinellidae</taxon>
        <taxon>Paralvinella</taxon>
    </lineage>
</organism>
<gene>
    <name evidence="8" type="ORF">LSH36_13g03051</name>
</gene>
<dbReference type="EMBL" id="JAODUP010000013">
    <property type="protein sequence ID" value="KAK2168893.1"/>
    <property type="molecule type" value="Genomic_DNA"/>
</dbReference>
<dbReference type="AlphaFoldDB" id="A0AAD9NHM0"/>
<feature type="compositionally biased region" description="Basic and acidic residues" evidence="5">
    <location>
        <begin position="51"/>
        <end position="63"/>
    </location>
</feature>
<dbReference type="PANTHER" id="PTHR13468">
    <property type="entry name" value="DEK PROTEIN"/>
    <property type="match status" value="1"/>
</dbReference>
<dbReference type="Pfam" id="PF02037">
    <property type="entry name" value="SAP"/>
    <property type="match status" value="1"/>
</dbReference>
<dbReference type="InterPro" id="IPR003034">
    <property type="entry name" value="SAP_dom"/>
</dbReference>
<feature type="compositionally biased region" description="Acidic residues" evidence="5">
    <location>
        <begin position="419"/>
        <end position="430"/>
    </location>
</feature>